<proteinExistence type="predicted"/>
<evidence type="ECO:0000313" key="2">
    <source>
        <dbReference type="Proteomes" id="UP001215280"/>
    </source>
</evidence>
<protein>
    <submittedName>
        <fullName evidence="1">Uncharacterized protein</fullName>
    </submittedName>
</protein>
<evidence type="ECO:0000313" key="1">
    <source>
        <dbReference type="EMBL" id="KAJ7746450.1"/>
    </source>
</evidence>
<gene>
    <name evidence="1" type="ORF">DFH07DRAFT_962926</name>
</gene>
<dbReference type="Proteomes" id="UP001215280">
    <property type="component" value="Unassembled WGS sequence"/>
</dbReference>
<organism evidence="1 2">
    <name type="scientific">Mycena maculata</name>
    <dbReference type="NCBI Taxonomy" id="230809"/>
    <lineage>
        <taxon>Eukaryota</taxon>
        <taxon>Fungi</taxon>
        <taxon>Dikarya</taxon>
        <taxon>Basidiomycota</taxon>
        <taxon>Agaricomycotina</taxon>
        <taxon>Agaricomycetes</taxon>
        <taxon>Agaricomycetidae</taxon>
        <taxon>Agaricales</taxon>
        <taxon>Marasmiineae</taxon>
        <taxon>Mycenaceae</taxon>
        <taxon>Mycena</taxon>
    </lineage>
</organism>
<keyword evidence="2" id="KW-1185">Reference proteome</keyword>
<accession>A0AAD7IMA0</accession>
<dbReference type="EMBL" id="JARJLG010000098">
    <property type="protein sequence ID" value="KAJ7746450.1"/>
    <property type="molecule type" value="Genomic_DNA"/>
</dbReference>
<name>A0AAD7IMA0_9AGAR</name>
<reference evidence="1" key="1">
    <citation type="submission" date="2023-03" db="EMBL/GenBank/DDBJ databases">
        <title>Massive genome expansion in bonnet fungi (Mycena s.s.) driven by repeated elements and novel gene families across ecological guilds.</title>
        <authorList>
            <consortium name="Lawrence Berkeley National Laboratory"/>
            <person name="Harder C.B."/>
            <person name="Miyauchi S."/>
            <person name="Viragh M."/>
            <person name="Kuo A."/>
            <person name="Thoen E."/>
            <person name="Andreopoulos B."/>
            <person name="Lu D."/>
            <person name="Skrede I."/>
            <person name="Drula E."/>
            <person name="Henrissat B."/>
            <person name="Morin E."/>
            <person name="Kohler A."/>
            <person name="Barry K."/>
            <person name="LaButti K."/>
            <person name="Morin E."/>
            <person name="Salamov A."/>
            <person name="Lipzen A."/>
            <person name="Mereny Z."/>
            <person name="Hegedus B."/>
            <person name="Baldrian P."/>
            <person name="Stursova M."/>
            <person name="Weitz H."/>
            <person name="Taylor A."/>
            <person name="Grigoriev I.V."/>
            <person name="Nagy L.G."/>
            <person name="Martin F."/>
            <person name="Kauserud H."/>
        </authorList>
    </citation>
    <scope>NUCLEOTIDE SEQUENCE</scope>
    <source>
        <strain evidence="1">CBHHK188m</strain>
    </source>
</reference>
<comment type="caution">
    <text evidence="1">The sequence shown here is derived from an EMBL/GenBank/DDBJ whole genome shotgun (WGS) entry which is preliminary data.</text>
</comment>
<sequence length="474" mass="53453">MDLLSCEAVDIPNILQCRSTLLRTSLAYLENGRLKALSPIREYIRRVHPPSHKLGEGLRQHWDNMLVLWKSHKELPSGSLVSRLRSNLGNIDSLTQVTLARELSGADRQRLMHSILSLDLFSQNILKGKSPLAQYVVSRIEASGDRGLRWKHTCSCLDLGDYYSLPPTQADVLIAQGIQYFTLENDPAAEADFYKVAARYHYLTGNLPKALEFHRRGMTAIENQNIRDHLTAVNLKAETCPTGIGHSVSGKRITRNQAAAHWAMKKMCNTSDLCKIGRDILVTYGHEGSSREVNVLDIEAGLKFEKSEYDDARNVFKAVVHMTELNRHPYFHCNVLLNLVKIDLVMGRDESDILRGLDSAKKAATRIGWTQGMLFGERLMAGVHLARGEAATAQGMYILCFKSCQKAYMIPGATQCLEMLGDITYGMCGLEETWHWTVTYLAPESELMEISCQHTRPCDVWATFSWPKETQRRL</sequence>
<dbReference type="AlphaFoldDB" id="A0AAD7IMA0"/>